<gene>
    <name evidence="2" type="ORF">LVIROSA_LOCUS26662</name>
</gene>
<comment type="caution">
    <text evidence="2">The sequence shown here is derived from an EMBL/GenBank/DDBJ whole genome shotgun (WGS) entry which is preliminary data.</text>
</comment>
<evidence type="ECO:0000256" key="1">
    <source>
        <dbReference type="SAM" id="MobiDB-lite"/>
    </source>
</evidence>
<feature type="compositionally biased region" description="Polar residues" evidence="1">
    <location>
        <begin position="38"/>
        <end position="51"/>
    </location>
</feature>
<evidence type="ECO:0000313" key="2">
    <source>
        <dbReference type="EMBL" id="CAH1440534.1"/>
    </source>
</evidence>
<feature type="region of interest" description="Disordered" evidence="1">
    <location>
        <begin position="38"/>
        <end position="108"/>
    </location>
</feature>
<accession>A0AAU9NRM9</accession>
<proteinExistence type="predicted"/>
<dbReference type="Proteomes" id="UP001157418">
    <property type="component" value="Unassembled WGS sequence"/>
</dbReference>
<reference evidence="2 3" key="1">
    <citation type="submission" date="2022-01" db="EMBL/GenBank/DDBJ databases">
        <authorList>
            <person name="Xiong W."/>
            <person name="Schranz E."/>
        </authorList>
    </citation>
    <scope>NUCLEOTIDE SEQUENCE [LARGE SCALE GENOMIC DNA]</scope>
</reference>
<sequence>MSMITGVAGSNSQGVIAQQTNMADPLADLVGVMRQAQQMSYVSQPQPQPRQMSHRFHRSHIGYWPPPPLRQTGYGFQPSPPPPPPHPHPQRGCRTSPTILRTHGGDGF</sequence>
<evidence type="ECO:0000313" key="3">
    <source>
        <dbReference type="Proteomes" id="UP001157418"/>
    </source>
</evidence>
<keyword evidence="3" id="KW-1185">Reference proteome</keyword>
<organism evidence="2 3">
    <name type="scientific">Lactuca virosa</name>
    <dbReference type="NCBI Taxonomy" id="75947"/>
    <lineage>
        <taxon>Eukaryota</taxon>
        <taxon>Viridiplantae</taxon>
        <taxon>Streptophyta</taxon>
        <taxon>Embryophyta</taxon>
        <taxon>Tracheophyta</taxon>
        <taxon>Spermatophyta</taxon>
        <taxon>Magnoliopsida</taxon>
        <taxon>eudicotyledons</taxon>
        <taxon>Gunneridae</taxon>
        <taxon>Pentapetalae</taxon>
        <taxon>asterids</taxon>
        <taxon>campanulids</taxon>
        <taxon>Asterales</taxon>
        <taxon>Asteraceae</taxon>
        <taxon>Cichorioideae</taxon>
        <taxon>Cichorieae</taxon>
        <taxon>Lactucinae</taxon>
        <taxon>Lactuca</taxon>
    </lineage>
</organism>
<dbReference type="AlphaFoldDB" id="A0AAU9NRM9"/>
<feature type="compositionally biased region" description="Pro residues" evidence="1">
    <location>
        <begin position="78"/>
        <end position="87"/>
    </location>
</feature>
<protein>
    <submittedName>
        <fullName evidence="2">Uncharacterized protein</fullName>
    </submittedName>
</protein>
<name>A0AAU9NRM9_9ASTR</name>
<dbReference type="EMBL" id="CAKMRJ010005412">
    <property type="protein sequence ID" value="CAH1440534.1"/>
    <property type="molecule type" value="Genomic_DNA"/>
</dbReference>